<gene>
    <name evidence="1" type="ordered locus">SGRA_1932</name>
</gene>
<dbReference type="Proteomes" id="UP000007519">
    <property type="component" value="Chromosome"/>
</dbReference>
<evidence type="ECO:0000313" key="2">
    <source>
        <dbReference type="Proteomes" id="UP000007519"/>
    </source>
</evidence>
<reference evidence="1 2" key="1">
    <citation type="journal article" date="2012" name="Stand. Genomic Sci.">
        <title>Complete genome sequencing and analysis of Saprospira grandis str. Lewin, a predatory marine bacterium.</title>
        <authorList>
            <person name="Saw J.H."/>
            <person name="Yuryev A."/>
            <person name="Kanbe M."/>
            <person name="Hou S."/>
            <person name="Young A.G."/>
            <person name="Aizawa S."/>
            <person name="Alam M."/>
        </authorList>
    </citation>
    <scope>NUCLEOTIDE SEQUENCE [LARGE SCALE GENOMIC DNA]</scope>
    <source>
        <strain evidence="1 2">Lewin</strain>
    </source>
</reference>
<protein>
    <submittedName>
        <fullName evidence="1">Uncharacterized protein</fullName>
    </submittedName>
</protein>
<dbReference type="KEGG" id="sgn:SGRA_1932"/>
<evidence type="ECO:0000313" key="1">
    <source>
        <dbReference type="EMBL" id="AFC24663.1"/>
    </source>
</evidence>
<proteinExistence type="predicted"/>
<dbReference type="HOGENOM" id="CLU_2737732_0_0_10"/>
<sequence length="71" mass="8260">MRLNLAIACGPFGACPPQKDQLYGQDTTVGKRIQRIILPFYRPWSWNFGQNQNFLLVLFSFLKQFVLNLLL</sequence>
<dbReference type="AlphaFoldDB" id="H6L1L9"/>
<dbReference type="EMBL" id="CP002831">
    <property type="protein sequence ID" value="AFC24663.1"/>
    <property type="molecule type" value="Genomic_DNA"/>
</dbReference>
<name>H6L1L9_SAPGL</name>
<accession>H6L1L9</accession>
<dbReference type="STRING" id="984262.SGRA_1932"/>
<keyword evidence="2" id="KW-1185">Reference proteome</keyword>
<organism evidence="1 2">
    <name type="scientific">Saprospira grandis (strain Lewin)</name>
    <dbReference type="NCBI Taxonomy" id="984262"/>
    <lineage>
        <taxon>Bacteria</taxon>
        <taxon>Pseudomonadati</taxon>
        <taxon>Bacteroidota</taxon>
        <taxon>Saprospiria</taxon>
        <taxon>Saprospirales</taxon>
        <taxon>Saprospiraceae</taxon>
        <taxon>Saprospira</taxon>
    </lineage>
</organism>